<accession>A0A9W4GBW1</accession>
<feature type="region of interest" description="Disordered" evidence="3">
    <location>
        <begin position="435"/>
        <end position="465"/>
    </location>
</feature>
<evidence type="ECO:0000259" key="4">
    <source>
        <dbReference type="PROSITE" id="PS51517"/>
    </source>
</evidence>
<comment type="caution">
    <text evidence="5">The sequence shown here is derived from an EMBL/GenBank/DDBJ whole genome shotgun (WGS) entry which is preliminary data.</text>
</comment>
<feature type="compositionally biased region" description="Polar residues" evidence="3">
    <location>
        <begin position="1"/>
        <end position="10"/>
    </location>
</feature>
<proteinExistence type="predicted"/>
<dbReference type="InterPro" id="IPR052605">
    <property type="entry name" value="Fungal_trans_regulator"/>
</dbReference>
<name>A0A9W4GBW1_BLUGR</name>
<evidence type="ECO:0000256" key="2">
    <source>
        <dbReference type="PROSITE-ProRule" id="PRU00850"/>
    </source>
</evidence>
<dbReference type="Proteomes" id="UP000683417">
    <property type="component" value="Unassembled WGS sequence"/>
</dbReference>
<dbReference type="GO" id="GO:0003700">
    <property type="term" value="F:DNA-binding transcription factor activity"/>
    <property type="evidence" value="ECO:0007669"/>
    <property type="project" value="UniProtKB-UniRule"/>
</dbReference>
<organism evidence="5 6">
    <name type="scientific">Blumeria graminis f. sp. triticale</name>
    <dbReference type="NCBI Taxonomy" id="1689686"/>
    <lineage>
        <taxon>Eukaryota</taxon>
        <taxon>Fungi</taxon>
        <taxon>Dikarya</taxon>
        <taxon>Ascomycota</taxon>
        <taxon>Pezizomycotina</taxon>
        <taxon>Leotiomycetes</taxon>
        <taxon>Erysiphales</taxon>
        <taxon>Erysiphaceae</taxon>
        <taxon>Blumeria</taxon>
    </lineage>
</organism>
<feature type="DNA-binding region" description="NDT80" evidence="2">
    <location>
        <begin position="188"/>
        <end position="443"/>
    </location>
</feature>
<evidence type="ECO:0000313" key="6">
    <source>
        <dbReference type="Proteomes" id="UP000683417"/>
    </source>
</evidence>
<evidence type="ECO:0000256" key="1">
    <source>
        <dbReference type="ARBA" id="ARBA00023125"/>
    </source>
</evidence>
<evidence type="ECO:0000313" key="5">
    <source>
        <dbReference type="EMBL" id="CAD6499944.1"/>
    </source>
</evidence>
<dbReference type="AlphaFoldDB" id="A0A9W4GBW1"/>
<dbReference type="GO" id="GO:0000228">
    <property type="term" value="C:nuclear chromosome"/>
    <property type="evidence" value="ECO:0007669"/>
    <property type="project" value="TreeGrafter"/>
</dbReference>
<dbReference type="GO" id="GO:0051321">
    <property type="term" value="P:meiotic cell cycle"/>
    <property type="evidence" value="ECO:0007669"/>
    <property type="project" value="TreeGrafter"/>
</dbReference>
<dbReference type="PANTHER" id="PTHR35144:SF2">
    <property type="entry name" value="MEIOSIS-SPECIFIC TRANSCRIPTION FACTOR NDT80"/>
    <property type="match status" value="1"/>
</dbReference>
<dbReference type="InterPro" id="IPR024061">
    <property type="entry name" value="NDT80_DNA-bd_dom"/>
</dbReference>
<dbReference type="PROSITE" id="PS51517">
    <property type="entry name" value="NDT80"/>
    <property type="match status" value="1"/>
</dbReference>
<dbReference type="GO" id="GO:0045944">
    <property type="term" value="P:positive regulation of transcription by RNA polymerase II"/>
    <property type="evidence" value="ECO:0007669"/>
    <property type="project" value="TreeGrafter"/>
</dbReference>
<feature type="compositionally biased region" description="Low complexity" evidence="3">
    <location>
        <begin position="134"/>
        <end position="155"/>
    </location>
</feature>
<reference evidence="5" key="1">
    <citation type="submission" date="2020-10" db="EMBL/GenBank/DDBJ databases">
        <authorList>
            <person name="Muller C M."/>
        </authorList>
    </citation>
    <scope>NUCLEOTIDE SEQUENCE</scope>
    <source>
        <strain evidence="5">THUN-12</strain>
    </source>
</reference>
<feature type="region of interest" description="Disordered" evidence="3">
    <location>
        <begin position="134"/>
        <end position="164"/>
    </location>
</feature>
<keyword evidence="1 2" id="KW-0238">DNA-binding</keyword>
<dbReference type="EMBL" id="CAJHIT010000002">
    <property type="protein sequence ID" value="CAD6499944.1"/>
    <property type="molecule type" value="Genomic_DNA"/>
</dbReference>
<feature type="domain" description="NDT80" evidence="4">
    <location>
        <begin position="188"/>
        <end position="443"/>
    </location>
</feature>
<protein>
    <submittedName>
        <fullName evidence="5">BgTH12-04049</fullName>
    </submittedName>
</protein>
<dbReference type="PANTHER" id="PTHR35144">
    <property type="entry name" value="MEIOSIS-SPECIFIC TRANSCRIPTION FACTOR NDT80"/>
    <property type="match status" value="1"/>
</dbReference>
<evidence type="ECO:0000256" key="3">
    <source>
        <dbReference type="SAM" id="MobiDB-lite"/>
    </source>
</evidence>
<sequence length="606" mass="65963">MCSEPSNHQNLLALGDPSSSSLVGEPESETSNRGNFNPPPVHLTNLGMRYMNLPDDDNRFSPESVGSHSTIYSLEPSIQNTSQSSSLPTSSYNCYLPPTQNFSTYSNNLATGSSTYYTPTPLYSSMPDSLRPSRFSSIGHSSSSLTHSRGSSAHSPHISPPLSSRDLYASNIPGSYRQSSDLLARSPPIPVNLRSAPISPTSTSGFASPNSNMNESLGKAEAPPLCPTEVHYTLTTSDGQMITPEIFGRIDKGFFMADNDWTCYRRNYFSLNCSFTLSPVIPTQNLYVQIPGAPILQVHAFSMSIAAVVDGRNGKSIELVQHTPKRDKGPQEKPARIVLAPRPPASHTTYDGTGDLSGIYDSQGFNPTSGQPATEATFERIQFKNATANNGKRRAAQQYYHLLVDLFADVGDQHVDRHIKIASRISAQMVVRGRSPGHYQNERRGSSNTSNGPGGSNGTYTPSANLGRSLSDFSMSGGLSPMLHGSSFNAGYDGRSQYRCTIPSLHGSMDANMSPEEAKQIEESSCYMYYPSPIWENSEPRYHLPAPEYALAKTKSDFSHILPSLCSGTSDGVLGLSLRHCGRWEGFPESRGYFPSALTQHEMNMT</sequence>
<dbReference type="GO" id="GO:0003677">
    <property type="term" value="F:DNA binding"/>
    <property type="evidence" value="ECO:0007669"/>
    <property type="project" value="UniProtKB-KW"/>
</dbReference>
<gene>
    <name evidence="5" type="ORF">BGTH12_LOCUS1302</name>
</gene>
<feature type="region of interest" description="Disordered" evidence="3">
    <location>
        <begin position="1"/>
        <end position="41"/>
    </location>
</feature>
<dbReference type="Pfam" id="PF05224">
    <property type="entry name" value="NDT80_PhoG"/>
    <property type="match status" value="1"/>
</dbReference>